<dbReference type="Gene3D" id="3.40.50.720">
    <property type="entry name" value="NAD(P)-binding Rossmann-like Domain"/>
    <property type="match status" value="1"/>
</dbReference>
<name>A0A9X3XLM1_9CLOT</name>
<dbReference type="GO" id="GO:0004325">
    <property type="term" value="F:ferrochelatase activity"/>
    <property type="evidence" value="ECO:0007669"/>
    <property type="project" value="InterPro"/>
</dbReference>
<dbReference type="GO" id="GO:0019354">
    <property type="term" value="P:siroheme biosynthetic process"/>
    <property type="evidence" value="ECO:0007669"/>
    <property type="project" value="InterPro"/>
</dbReference>
<evidence type="ECO:0000313" key="6">
    <source>
        <dbReference type="EMBL" id="MDC4241605.1"/>
    </source>
</evidence>
<gene>
    <name evidence="6" type="ORF">NE398_15820</name>
</gene>
<proteinExistence type="predicted"/>
<dbReference type="EMBL" id="JAMRYU010000017">
    <property type="protein sequence ID" value="MDC4241605.1"/>
    <property type="molecule type" value="Genomic_DNA"/>
</dbReference>
<keyword evidence="3" id="KW-0560">Oxidoreductase</keyword>
<dbReference type="EC" id="1.3.1.76" evidence="2"/>
<dbReference type="PANTHER" id="PTHR35330">
    <property type="entry name" value="SIROHEME BIOSYNTHESIS PROTEIN MET8"/>
    <property type="match status" value="1"/>
</dbReference>
<evidence type="ECO:0000256" key="2">
    <source>
        <dbReference type="ARBA" id="ARBA00012400"/>
    </source>
</evidence>
<sequence>MYKDTRKDIPEECLEYTYLSIMSRKLRIGIVGGGKVGYIKGKNFIYKGCNVDVLSLDFVEEFSKLKDINLIKGEYYKDFIKDKHLIIIATDDYNKNLEIKKDCEDEYKIYIFTSEHLKGMAVAPVQRNLNNISFSVNTKNGNPKGSLMIADKVAELLKNYDDFIGYSSFIRKQAKSLKENKGDIIKFVCSEDFKYIYEKGKDKLVIDMFFGKEVSNKIYKNL</sequence>
<dbReference type="GO" id="GO:0043115">
    <property type="term" value="F:precorrin-2 dehydrogenase activity"/>
    <property type="evidence" value="ECO:0007669"/>
    <property type="project" value="UniProtKB-EC"/>
</dbReference>
<dbReference type="InterPro" id="IPR036291">
    <property type="entry name" value="NAD(P)-bd_dom_sf"/>
</dbReference>
<evidence type="ECO:0000256" key="4">
    <source>
        <dbReference type="ARBA" id="ARBA00023027"/>
    </source>
</evidence>
<dbReference type="SUPFAM" id="SSF51735">
    <property type="entry name" value="NAD(P)-binding Rossmann-fold domains"/>
    <property type="match status" value="1"/>
</dbReference>
<evidence type="ECO:0000256" key="3">
    <source>
        <dbReference type="ARBA" id="ARBA00023002"/>
    </source>
</evidence>
<keyword evidence="4" id="KW-0520">NAD</keyword>
<comment type="pathway">
    <text evidence="1">Porphyrin-containing compound metabolism; siroheme biosynthesis; sirohydrochlorin from precorrin-2: step 1/1.</text>
</comment>
<evidence type="ECO:0000256" key="5">
    <source>
        <dbReference type="ARBA" id="ARBA00023244"/>
    </source>
</evidence>
<accession>A0A9X3XLM1</accession>
<comment type="caution">
    <text evidence="6">The sequence shown here is derived from an EMBL/GenBank/DDBJ whole genome shotgun (WGS) entry which is preliminary data.</text>
</comment>
<evidence type="ECO:0000313" key="7">
    <source>
        <dbReference type="Proteomes" id="UP001141183"/>
    </source>
</evidence>
<dbReference type="Pfam" id="PF13241">
    <property type="entry name" value="NAD_binding_7"/>
    <property type="match status" value="1"/>
</dbReference>
<protein>
    <recommendedName>
        <fullName evidence="2">precorrin-2 dehydrogenase</fullName>
        <ecNumber evidence="2">1.3.1.76</ecNumber>
    </recommendedName>
</protein>
<reference evidence="6" key="1">
    <citation type="submission" date="2022-05" db="EMBL/GenBank/DDBJ databases">
        <title>Draft genome sequence of Clostridium tertium strain CP3 isolated from Peru.</title>
        <authorList>
            <person name="Hurtado R."/>
            <person name="Lima L."/>
            <person name="Sousa T."/>
            <person name="Jaiswal A.K."/>
            <person name="Tiwari S."/>
            <person name="Maturrano L."/>
            <person name="Brenig B."/>
            <person name="Azevedo V."/>
        </authorList>
    </citation>
    <scope>NUCLEOTIDE SEQUENCE</scope>
    <source>
        <strain evidence="6">CP3</strain>
    </source>
</reference>
<organism evidence="6 7">
    <name type="scientific">Clostridium tertium</name>
    <dbReference type="NCBI Taxonomy" id="1559"/>
    <lineage>
        <taxon>Bacteria</taxon>
        <taxon>Bacillati</taxon>
        <taxon>Bacillota</taxon>
        <taxon>Clostridia</taxon>
        <taxon>Eubacteriales</taxon>
        <taxon>Clostridiaceae</taxon>
        <taxon>Clostridium</taxon>
    </lineage>
</organism>
<keyword evidence="7" id="KW-1185">Reference proteome</keyword>
<dbReference type="InterPro" id="IPR028161">
    <property type="entry name" value="Met8-like"/>
</dbReference>
<dbReference type="PANTHER" id="PTHR35330:SF1">
    <property type="entry name" value="SIROHEME BIOSYNTHESIS PROTEIN MET8"/>
    <property type="match status" value="1"/>
</dbReference>
<dbReference type="RefSeq" id="WP_097034228.1">
    <property type="nucleotide sequence ID" value="NZ_JALDMI010000014.1"/>
</dbReference>
<dbReference type="Proteomes" id="UP001141183">
    <property type="component" value="Unassembled WGS sequence"/>
</dbReference>
<dbReference type="AlphaFoldDB" id="A0A9X3XLM1"/>
<dbReference type="NCBIfam" id="NF004045">
    <property type="entry name" value="PRK05562.1"/>
    <property type="match status" value="1"/>
</dbReference>
<keyword evidence="5" id="KW-0627">Porphyrin biosynthesis</keyword>
<evidence type="ECO:0000256" key="1">
    <source>
        <dbReference type="ARBA" id="ARBA00005010"/>
    </source>
</evidence>